<reference evidence="2 3" key="1">
    <citation type="journal article" date="2019" name="PLoS ONE">
        <title>Comparative genome analysis indicates high evolutionary potential of pathogenicity genes in Colletotrichum tanaceti.</title>
        <authorList>
            <person name="Lelwala R.V."/>
            <person name="Korhonen P.K."/>
            <person name="Young N.D."/>
            <person name="Scott J.B."/>
            <person name="Ades P.A."/>
            <person name="Gasser R.B."/>
            <person name="Taylor P.W.J."/>
        </authorList>
    </citation>
    <scope>NUCLEOTIDE SEQUENCE [LARGE SCALE GENOMIC DNA]</scope>
    <source>
        <strain evidence="2">BRIP57314</strain>
    </source>
</reference>
<dbReference type="InterPro" id="IPR011333">
    <property type="entry name" value="SKP1/BTB/POZ_sf"/>
</dbReference>
<protein>
    <recommendedName>
        <fullName evidence="1">BTB domain-containing protein</fullName>
    </recommendedName>
</protein>
<dbReference type="Pfam" id="PF00651">
    <property type="entry name" value="BTB"/>
    <property type="match status" value="1"/>
</dbReference>
<evidence type="ECO:0000313" key="3">
    <source>
        <dbReference type="Proteomes" id="UP000310108"/>
    </source>
</evidence>
<gene>
    <name evidence="2" type="ORF">CTA1_2987</name>
</gene>
<comment type="caution">
    <text evidence="2">The sequence shown here is derived from an EMBL/GenBank/DDBJ whole genome shotgun (WGS) entry which is preliminary data.</text>
</comment>
<evidence type="ECO:0000259" key="1">
    <source>
        <dbReference type="PROSITE" id="PS50097"/>
    </source>
</evidence>
<accession>A0A4U6XJI5</accession>
<dbReference type="PANTHER" id="PTHR47843">
    <property type="entry name" value="BTB DOMAIN-CONTAINING PROTEIN-RELATED"/>
    <property type="match status" value="1"/>
</dbReference>
<dbReference type="OrthoDB" id="9997739at2759"/>
<dbReference type="Proteomes" id="UP000310108">
    <property type="component" value="Unassembled WGS sequence"/>
</dbReference>
<dbReference type="Gene3D" id="3.30.710.10">
    <property type="entry name" value="Potassium Channel Kv1.1, Chain A"/>
    <property type="match status" value="1"/>
</dbReference>
<dbReference type="STRING" id="1306861.A0A4U6XJI5"/>
<organism evidence="2 3">
    <name type="scientific">Colletotrichum tanaceti</name>
    <dbReference type="NCBI Taxonomy" id="1306861"/>
    <lineage>
        <taxon>Eukaryota</taxon>
        <taxon>Fungi</taxon>
        <taxon>Dikarya</taxon>
        <taxon>Ascomycota</taxon>
        <taxon>Pezizomycotina</taxon>
        <taxon>Sordariomycetes</taxon>
        <taxon>Hypocreomycetidae</taxon>
        <taxon>Glomerellales</taxon>
        <taxon>Glomerellaceae</taxon>
        <taxon>Colletotrichum</taxon>
        <taxon>Colletotrichum destructivum species complex</taxon>
    </lineage>
</organism>
<proteinExistence type="predicted"/>
<dbReference type="PANTHER" id="PTHR47843:SF2">
    <property type="entry name" value="BTB DOMAIN-CONTAINING PROTEIN"/>
    <property type="match status" value="1"/>
</dbReference>
<dbReference type="AlphaFoldDB" id="A0A4U6XJI5"/>
<feature type="domain" description="BTB" evidence="1">
    <location>
        <begin position="16"/>
        <end position="85"/>
    </location>
</feature>
<dbReference type="SUPFAM" id="SSF54695">
    <property type="entry name" value="POZ domain"/>
    <property type="match status" value="1"/>
</dbReference>
<dbReference type="EMBL" id="PJEX01000076">
    <property type="protein sequence ID" value="TKW56160.1"/>
    <property type="molecule type" value="Genomic_DNA"/>
</dbReference>
<dbReference type="InterPro" id="IPR000210">
    <property type="entry name" value="BTB/POZ_dom"/>
</dbReference>
<name>A0A4U6XJI5_9PEZI</name>
<sequence length="245" mass="28041">MSLKRKRSLGDVVQSAMVKFIIGEAGVECNVHEAVIANLSEPFQAFLTSKRQESTEGSVVWKDLEMQTFAAFVEYVYTQDFTIEDPDEMSDHHESTLLGFLSKGKKCAAMGYAKSYHDVKNDMRKAIRHSHEYYMSIARLYDLANRYDLSELVDCCIEKVRIGLANTSFEDVEALTTWALLEFIWPKTNIGDKFREVLLRVILIDLRTAMESEEAAHVLENTPEISTALLLMAPHSFWQELTSYY</sequence>
<evidence type="ECO:0000313" key="2">
    <source>
        <dbReference type="EMBL" id="TKW56160.1"/>
    </source>
</evidence>
<keyword evidence="3" id="KW-1185">Reference proteome</keyword>
<dbReference type="PROSITE" id="PS50097">
    <property type="entry name" value="BTB"/>
    <property type="match status" value="1"/>
</dbReference>